<reference evidence="7 8" key="1">
    <citation type="submission" date="2015-09" db="EMBL/GenBank/DDBJ databases">
        <authorList>
            <consortium name="Swine Surveillance"/>
        </authorList>
    </citation>
    <scope>NUCLEOTIDE SEQUENCE [LARGE SCALE GENOMIC DNA]</scope>
    <source>
        <strain evidence="7 8">CECT 5294</strain>
    </source>
</reference>
<accession>A0A0N7LU03</accession>
<dbReference type="PANTHER" id="PTHR41299">
    <property type="entry name" value="THIAMINE PYROPHOSPHOKINASE"/>
    <property type="match status" value="1"/>
</dbReference>
<dbReference type="Gene3D" id="3.40.50.10240">
    <property type="entry name" value="Thiamin pyrophosphokinase, catalytic domain"/>
    <property type="match status" value="1"/>
</dbReference>
<feature type="domain" description="Thiamin pyrophosphokinase thiamin-binding" evidence="6">
    <location>
        <begin position="127"/>
        <end position="201"/>
    </location>
</feature>
<evidence type="ECO:0000313" key="8">
    <source>
        <dbReference type="Proteomes" id="UP000051298"/>
    </source>
</evidence>
<keyword evidence="2" id="KW-0547">Nucleotide-binding</keyword>
<dbReference type="PANTHER" id="PTHR41299:SF1">
    <property type="entry name" value="THIAMINE PYROPHOSPHOKINASE"/>
    <property type="match status" value="1"/>
</dbReference>
<evidence type="ECO:0000256" key="5">
    <source>
        <dbReference type="NCBIfam" id="TIGR01378"/>
    </source>
</evidence>
<dbReference type="EMBL" id="CYRX01000033">
    <property type="protein sequence ID" value="CUH62138.1"/>
    <property type="molecule type" value="Genomic_DNA"/>
</dbReference>
<sequence length="227" mass="23544">MIVTSETGVTLVGGAPISAQMLGLCLERAPTLVAADSGAGRALALGHRAIATIGDLDSLDPDVRARLPSDSLHPIAEQDTTDFAKVLRSVEAPFLLGIGFTGALLDHTLVALSTLAAHKGAPCVLVSDHEVIIHAPRSLSLNLPLGTRVSLYPLWPVTGRSRGLEWPIEGLTLGPQNQLGTSNRVIARDVHLEFDAPGTLVFLPPEMLDAALAGLGISARSPGVGGL</sequence>
<dbReference type="RefSeq" id="WP_058124651.1">
    <property type="nucleotide sequence ID" value="NZ_CYRX01000033.1"/>
</dbReference>
<dbReference type="SMART" id="SM00983">
    <property type="entry name" value="TPK_B1_binding"/>
    <property type="match status" value="1"/>
</dbReference>
<dbReference type="InterPro" id="IPR036759">
    <property type="entry name" value="TPK_catalytic_sf"/>
</dbReference>
<dbReference type="InterPro" id="IPR036371">
    <property type="entry name" value="TPK_B1-bd_sf"/>
</dbReference>
<dbReference type="GO" id="GO:0004788">
    <property type="term" value="F:thiamine diphosphokinase activity"/>
    <property type="evidence" value="ECO:0007669"/>
    <property type="project" value="UniProtKB-UniRule"/>
</dbReference>
<keyword evidence="4" id="KW-0067">ATP-binding</keyword>
<keyword evidence="1" id="KW-0808">Transferase</keyword>
<evidence type="ECO:0000256" key="4">
    <source>
        <dbReference type="ARBA" id="ARBA00022840"/>
    </source>
</evidence>
<dbReference type="CDD" id="cd07995">
    <property type="entry name" value="TPK"/>
    <property type="match status" value="1"/>
</dbReference>
<dbReference type="NCBIfam" id="TIGR01378">
    <property type="entry name" value="thi_PPkinase"/>
    <property type="match status" value="1"/>
</dbReference>
<proteinExistence type="predicted"/>
<dbReference type="GO" id="GO:0006772">
    <property type="term" value="P:thiamine metabolic process"/>
    <property type="evidence" value="ECO:0007669"/>
    <property type="project" value="UniProtKB-UniRule"/>
</dbReference>
<evidence type="ECO:0000259" key="6">
    <source>
        <dbReference type="SMART" id="SM00983"/>
    </source>
</evidence>
<organism evidence="7 8">
    <name type="scientific">Thalassobacter stenotrophicus</name>
    <dbReference type="NCBI Taxonomy" id="266809"/>
    <lineage>
        <taxon>Bacteria</taxon>
        <taxon>Pseudomonadati</taxon>
        <taxon>Pseudomonadota</taxon>
        <taxon>Alphaproteobacteria</taxon>
        <taxon>Rhodobacterales</taxon>
        <taxon>Roseobacteraceae</taxon>
        <taxon>Thalassobacter</taxon>
    </lineage>
</organism>
<keyword evidence="3 7" id="KW-0418">Kinase</keyword>
<dbReference type="AlphaFoldDB" id="A0A0N7LU03"/>
<evidence type="ECO:0000256" key="3">
    <source>
        <dbReference type="ARBA" id="ARBA00022777"/>
    </source>
</evidence>
<dbReference type="GO" id="GO:0009229">
    <property type="term" value="P:thiamine diphosphate biosynthetic process"/>
    <property type="evidence" value="ECO:0007669"/>
    <property type="project" value="InterPro"/>
</dbReference>
<dbReference type="EC" id="2.7.6.2" evidence="5"/>
<name>A0A0N7LU03_9RHOB</name>
<dbReference type="InterPro" id="IPR007373">
    <property type="entry name" value="Thiamin_PyroPKinase_B1-bd"/>
</dbReference>
<dbReference type="SUPFAM" id="SSF63862">
    <property type="entry name" value="Thiamin pyrophosphokinase, substrate-binding domain"/>
    <property type="match status" value="1"/>
</dbReference>
<dbReference type="GO" id="GO:0005524">
    <property type="term" value="F:ATP binding"/>
    <property type="evidence" value="ECO:0007669"/>
    <property type="project" value="UniProtKB-KW"/>
</dbReference>
<dbReference type="GO" id="GO:0030975">
    <property type="term" value="F:thiamine binding"/>
    <property type="evidence" value="ECO:0007669"/>
    <property type="project" value="InterPro"/>
</dbReference>
<protein>
    <recommendedName>
        <fullName evidence="5">Thiamine diphosphokinase</fullName>
        <ecNumber evidence="5">2.7.6.2</ecNumber>
    </recommendedName>
</protein>
<dbReference type="Proteomes" id="UP000051298">
    <property type="component" value="Unassembled WGS sequence"/>
</dbReference>
<dbReference type="InterPro" id="IPR006282">
    <property type="entry name" value="Thi_PPkinase"/>
</dbReference>
<gene>
    <name evidence="7" type="ORF">THS5294_03452</name>
</gene>
<dbReference type="Pfam" id="PF04263">
    <property type="entry name" value="TPK_catalytic"/>
    <property type="match status" value="1"/>
</dbReference>
<evidence type="ECO:0000256" key="1">
    <source>
        <dbReference type="ARBA" id="ARBA00022679"/>
    </source>
</evidence>
<dbReference type="SUPFAM" id="SSF63999">
    <property type="entry name" value="Thiamin pyrophosphokinase, catalytic domain"/>
    <property type="match status" value="1"/>
</dbReference>
<evidence type="ECO:0000313" key="7">
    <source>
        <dbReference type="EMBL" id="CUH62138.1"/>
    </source>
</evidence>
<dbReference type="InterPro" id="IPR007371">
    <property type="entry name" value="TPK_catalytic"/>
</dbReference>
<dbReference type="Pfam" id="PF04265">
    <property type="entry name" value="TPK_B1_binding"/>
    <property type="match status" value="1"/>
</dbReference>
<dbReference type="InterPro" id="IPR053149">
    <property type="entry name" value="TPK"/>
</dbReference>
<evidence type="ECO:0000256" key="2">
    <source>
        <dbReference type="ARBA" id="ARBA00022741"/>
    </source>
</evidence>
<dbReference type="GO" id="GO:0016301">
    <property type="term" value="F:kinase activity"/>
    <property type="evidence" value="ECO:0007669"/>
    <property type="project" value="UniProtKB-KW"/>
</dbReference>